<accession>A0A9X7ZI40</accession>
<dbReference type="EMBL" id="CP080997">
    <property type="protein sequence ID" value="QZA09635.1"/>
    <property type="molecule type" value="Genomic_DNA"/>
</dbReference>
<reference evidence="1" key="1">
    <citation type="submission" date="2021-08" db="EMBL/GenBank/DDBJ databases">
        <title>Whole genome sequencing of non-tuberculosis mycobacteria type-strains.</title>
        <authorList>
            <person name="Igarashi Y."/>
            <person name="Osugi A."/>
            <person name="Mitarai S."/>
        </authorList>
    </citation>
    <scope>NUCLEOTIDE SEQUENCE</scope>
    <source>
        <strain evidence="1">JCM 30995</strain>
    </source>
</reference>
<dbReference type="InterPro" id="IPR036052">
    <property type="entry name" value="TrpB-like_PALP_sf"/>
</dbReference>
<dbReference type="KEGG" id="mher:K3U94_10660"/>
<dbReference type="SUPFAM" id="SSF53686">
    <property type="entry name" value="Tryptophan synthase beta subunit-like PLP-dependent enzymes"/>
    <property type="match status" value="1"/>
</dbReference>
<dbReference type="Proteomes" id="UP000825008">
    <property type="component" value="Chromosome"/>
</dbReference>
<organism evidence="1 2">
    <name type="scientific">Mycolicibacter heraklionensis</name>
    <dbReference type="NCBI Taxonomy" id="512402"/>
    <lineage>
        <taxon>Bacteria</taxon>
        <taxon>Bacillati</taxon>
        <taxon>Actinomycetota</taxon>
        <taxon>Actinomycetes</taxon>
        <taxon>Mycobacteriales</taxon>
        <taxon>Mycobacteriaceae</taxon>
        <taxon>Mycolicibacter</taxon>
    </lineage>
</organism>
<evidence type="ECO:0000313" key="2">
    <source>
        <dbReference type="Proteomes" id="UP000825008"/>
    </source>
</evidence>
<evidence type="ECO:0000313" key="1">
    <source>
        <dbReference type="EMBL" id="QZA09635.1"/>
    </source>
</evidence>
<name>A0A9X7ZI40_9MYCO</name>
<proteinExistence type="predicted"/>
<dbReference type="GO" id="GO:1901605">
    <property type="term" value="P:alpha-amino acid metabolic process"/>
    <property type="evidence" value="ECO:0007669"/>
    <property type="project" value="UniProtKB-ARBA"/>
</dbReference>
<dbReference type="RefSeq" id="WP_220696449.1">
    <property type="nucleotide sequence ID" value="NZ_CP080997.1"/>
</dbReference>
<protein>
    <recommendedName>
        <fullName evidence="3">Tryptophan synthase beta chain-like PALP domain-containing protein</fullName>
    </recommendedName>
</protein>
<gene>
    <name evidence="1" type="ORF">K3U94_10660</name>
</gene>
<evidence type="ECO:0008006" key="3">
    <source>
        <dbReference type="Google" id="ProtNLM"/>
    </source>
</evidence>
<dbReference type="AlphaFoldDB" id="A0A9X7ZI40"/>
<sequence>MRRLLEHAGLVVEPAAALGLAPITQDRDRFAGRQMVTIVCDNNVDMDAYGRWVRAASLGRVAAAQKCC</sequence>
<dbReference type="Gene3D" id="3.40.50.1100">
    <property type="match status" value="1"/>
</dbReference>